<reference evidence="2 5" key="1">
    <citation type="journal article" date="2014" name="Int. J. Syst. Evol. Microbiol.">
        <title>Complete genome sequence of Corynebacterium casei LMG S-19264T (=DSM 44701T), isolated from a smear-ripened cheese.</title>
        <authorList>
            <consortium name="US DOE Joint Genome Institute (JGI-PGF)"/>
            <person name="Walter F."/>
            <person name="Albersmeier A."/>
            <person name="Kalinowski J."/>
            <person name="Ruckert C."/>
        </authorList>
    </citation>
    <scope>NUCLEOTIDE SEQUENCE [LARGE SCALE GENOMIC DNA]</scope>
    <source>
        <strain evidence="2 5">JCM 4434</strain>
    </source>
</reference>
<dbReference type="EMBL" id="JPRF03000016">
    <property type="protein sequence ID" value="OEV38107.1"/>
    <property type="molecule type" value="Genomic_DNA"/>
</dbReference>
<evidence type="ECO:0000256" key="1">
    <source>
        <dbReference type="SAM" id="Phobius"/>
    </source>
</evidence>
<feature type="transmembrane region" description="Helical" evidence="1">
    <location>
        <begin position="467"/>
        <end position="487"/>
    </location>
</feature>
<keyword evidence="1" id="KW-0812">Transmembrane</keyword>
<sequence length="549" mass="55912">MVTRIGALALADFRERRRRPGYLVVLLGTLALGLLAAPVGDSRWEVFQVTDLHGRYTSGYVGTVTALGGAVWLSLAGFGIARGAIGRDEQSGVGRLLAATPLSRVGYLAGKFVSNLLLFGSMLLALAGTALAVQLIKGDSDRVDTVRLLLPYVLVTLPLLAAVAGCAVLFDTVPGLRGGLGAAVWFVVWLVLVLGAQAGGGPDLLGMRRITASIREVLAAGGRPVDGVEFGVGLTADNRVLGTFDWPGLGPGEAFGPAATGVLLVGAAVGIALIGALWFRRFDGPRAHPAAGAGGAIGAFGPTGVLRRTWDLRLAGVFRPTGQDGPAGGAAASSAGPAGFALDPTRLTAPRQGRIGFDALLGELRILVRGQRLWWVGVAVLAMAAAAVAPDGPSHAVLPFAMLWPMPLWSRMGHRADGGSIDQLLGACPSPLRRGLAGLFAGILPALAVAAVPALRLAGAGQVRAAAGALAGALLIPALALLCGSLTRGPRMFQTVYPLLWYGMVNHVSGLDFLGASGSRAPAPLAVAGLATALAAAALALDAIRHAVR</sequence>
<dbReference type="EMBL" id="BMUB01000010">
    <property type="protein sequence ID" value="GGU87684.1"/>
    <property type="molecule type" value="Genomic_DNA"/>
</dbReference>
<evidence type="ECO:0000313" key="4">
    <source>
        <dbReference type="Proteomes" id="UP000037395"/>
    </source>
</evidence>
<dbReference type="Proteomes" id="UP000037395">
    <property type="component" value="Unassembled WGS sequence"/>
</dbReference>
<reference evidence="3 4" key="2">
    <citation type="submission" date="2014-07" db="EMBL/GenBank/DDBJ databases">
        <authorList>
            <person name="Zhang J.E."/>
            <person name="Yang H."/>
            <person name="Guo J."/>
            <person name="Deng Z."/>
            <person name="Luo H."/>
            <person name="Luo M."/>
            <person name="Zhao B."/>
        </authorList>
    </citation>
    <scope>NUCLEOTIDE SEQUENCE [LARGE SCALE GENOMIC DNA]</scope>
    <source>
        <strain evidence="3">ATCC 10762</strain>
        <strain evidence="4">ATCC 10762 / DSM 40127 / CCM 3239 / JCM 4008 / LMG 5968 / NBRC 12843 / NCIMB 8234 / A-377</strain>
    </source>
</reference>
<evidence type="ECO:0000313" key="2">
    <source>
        <dbReference type="EMBL" id="GGU87684.1"/>
    </source>
</evidence>
<feature type="transmembrane region" description="Helical" evidence="1">
    <location>
        <begin position="373"/>
        <end position="390"/>
    </location>
</feature>
<dbReference type="AlphaFoldDB" id="A0A1E7NBP6"/>
<dbReference type="GO" id="GO:0005886">
    <property type="term" value="C:plasma membrane"/>
    <property type="evidence" value="ECO:0007669"/>
    <property type="project" value="UniProtKB-SubCell"/>
</dbReference>
<reference evidence="3" key="4">
    <citation type="submission" date="2016-08" db="EMBL/GenBank/DDBJ databases">
        <title>Sequencing, Assembly and Comparative Genomics of S. aureofaciens ATCC 10762.</title>
        <authorList>
            <person name="Gradnigo J.S."/>
            <person name="Johnson N."/>
            <person name="Somerville G.A."/>
        </authorList>
    </citation>
    <scope>NUCLEOTIDE SEQUENCE [LARGE SCALE GENOMIC DNA]</scope>
    <source>
        <strain evidence="3">ATCC 10762</strain>
    </source>
</reference>
<dbReference type="GO" id="GO:0140359">
    <property type="term" value="F:ABC-type transporter activity"/>
    <property type="evidence" value="ECO:0007669"/>
    <property type="project" value="InterPro"/>
</dbReference>
<comment type="caution">
    <text evidence="3">The sequence shown here is derived from an EMBL/GenBank/DDBJ whole genome shotgun (WGS) entry which is preliminary data.</text>
</comment>
<feature type="transmembrane region" description="Helical" evidence="1">
    <location>
        <begin position="60"/>
        <end position="81"/>
    </location>
</feature>
<organism evidence="3 4">
    <name type="scientific">Kitasatospora aureofaciens</name>
    <name type="common">Streptomyces aureofaciens</name>
    <dbReference type="NCBI Taxonomy" id="1894"/>
    <lineage>
        <taxon>Bacteria</taxon>
        <taxon>Bacillati</taxon>
        <taxon>Actinomycetota</taxon>
        <taxon>Actinomycetes</taxon>
        <taxon>Kitasatosporales</taxon>
        <taxon>Streptomycetaceae</taxon>
        <taxon>Kitasatospora</taxon>
    </lineage>
</organism>
<name>A0A1E7NBP6_KITAU</name>
<gene>
    <name evidence="2" type="ORF">GCM10010502_45300</name>
    <name evidence="3" type="ORF">HS99_0023185</name>
</gene>
<feature type="transmembrane region" description="Helical" evidence="1">
    <location>
        <begin position="21"/>
        <end position="40"/>
    </location>
</feature>
<feature type="transmembrane region" description="Helical" evidence="1">
    <location>
        <begin position="148"/>
        <end position="170"/>
    </location>
</feature>
<dbReference type="GeneID" id="97487549"/>
<proteinExistence type="predicted"/>
<dbReference type="Proteomes" id="UP000610124">
    <property type="component" value="Unassembled WGS sequence"/>
</dbReference>
<dbReference type="OrthoDB" id="6017159at2"/>
<feature type="transmembrane region" description="Helical" evidence="1">
    <location>
        <begin position="182"/>
        <end position="200"/>
    </location>
</feature>
<accession>A0A8H9HYV4</accession>
<evidence type="ECO:0000313" key="3">
    <source>
        <dbReference type="EMBL" id="OEV38107.1"/>
    </source>
</evidence>
<feature type="transmembrane region" description="Helical" evidence="1">
    <location>
        <begin position="254"/>
        <end position="279"/>
    </location>
</feature>
<keyword evidence="1" id="KW-1133">Transmembrane helix</keyword>
<accession>A0A1E7NBP6</accession>
<feature type="transmembrane region" description="Helical" evidence="1">
    <location>
        <begin position="523"/>
        <end position="544"/>
    </location>
</feature>
<keyword evidence="1" id="KW-0472">Membrane</keyword>
<feature type="transmembrane region" description="Helical" evidence="1">
    <location>
        <begin position="112"/>
        <end position="136"/>
    </location>
</feature>
<dbReference type="RefSeq" id="WP_030556810.1">
    <property type="nucleotide sequence ID" value="NZ_BMUB01000010.1"/>
</dbReference>
<reference evidence="4" key="3">
    <citation type="submission" date="2016-08" db="EMBL/GenBank/DDBJ databases">
        <title>Sequencing, assembly and comparative genomics of S. aureofaciens ATCC 10762.</title>
        <authorList>
            <person name="Gradnigo J.S."/>
            <person name="Johnson N."/>
            <person name="Somerville G.A."/>
        </authorList>
    </citation>
    <scope>NUCLEOTIDE SEQUENCE [LARGE SCALE GENOMIC DNA]</scope>
    <source>
        <strain evidence="4">ATCC 10762 / DSM 40127 / CCM 3239 / JCM 4008 / LMG 5968 / NBRC 12843 / NCIMB 8234 / A-377</strain>
    </source>
</reference>
<evidence type="ECO:0000313" key="5">
    <source>
        <dbReference type="Proteomes" id="UP000610124"/>
    </source>
</evidence>
<feature type="transmembrane region" description="Helical" evidence="1">
    <location>
        <begin position="435"/>
        <end position="455"/>
    </location>
</feature>
<protein>
    <submittedName>
        <fullName evidence="3">Uncharacterized protein</fullName>
    </submittedName>
</protein>
<dbReference type="Pfam" id="PF12679">
    <property type="entry name" value="ABC2_membrane_2"/>
    <property type="match status" value="1"/>
</dbReference>
<keyword evidence="4" id="KW-1185">Reference proteome</keyword>
<reference evidence="2" key="5">
    <citation type="submission" date="2020-09" db="EMBL/GenBank/DDBJ databases">
        <authorList>
            <person name="Sun Q."/>
            <person name="Ohkuma M."/>
        </authorList>
    </citation>
    <scope>NUCLEOTIDE SEQUENCE</scope>
    <source>
        <strain evidence="2">JCM 4434</strain>
    </source>
</reference>
<dbReference type="KEGG" id="kau:B6264_12915"/>